<dbReference type="AlphaFoldDB" id="M3HDA3"/>
<reference evidence="1 2" key="1">
    <citation type="submission" date="2013-02" db="EMBL/GenBank/DDBJ databases">
        <title>Genome sequence of Candida maltosa Xu316, a potential industrial strain for xylitol and ethanol production.</title>
        <authorList>
            <person name="Yu J."/>
            <person name="Wang Q."/>
            <person name="Geng X."/>
            <person name="Bao W."/>
            <person name="He P."/>
            <person name="Cai J."/>
        </authorList>
    </citation>
    <scope>NUCLEOTIDE SEQUENCE [LARGE SCALE GENOMIC DNA]</scope>
    <source>
        <strain evidence="2">Xu316</strain>
    </source>
</reference>
<dbReference type="EMBL" id="AOGT01002912">
    <property type="protein sequence ID" value="EMG45217.1"/>
    <property type="molecule type" value="Genomic_DNA"/>
</dbReference>
<evidence type="ECO:0000313" key="2">
    <source>
        <dbReference type="Proteomes" id="UP000011777"/>
    </source>
</evidence>
<protein>
    <submittedName>
        <fullName evidence="1">Uncharacterized protein</fullName>
    </submittedName>
</protein>
<dbReference type="Proteomes" id="UP000011777">
    <property type="component" value="Unassembled WGS sequence"/>
</dbReference>
<gene>
    <name evidence="1" type="ORF">G210_5206</name>
</gene>
<comment type="caution">
    <text evidence="1">The sequence shown here is derived from an EMBL/GenBank/DDBJ whole genome shotgun (WGS) entry which is preliminary data.</text>
</comment>
<keyword evidence="2" id="KW-1185">Reference proteome</keyword>
<proteinExistence type="predicted"/>
<organism evidence="1 2">
    <name type="scientific">Candida maltosa (strain Xu316)</name>
    <name type="common">Yeast</name>
    <dbReference type="NCBI Taxonomy" id="1245528"/>
    <lineage>
        <taxon>Eukaryota</taxon>
        <taxon>Fungi</taxon>
        <taxon>Dikarya</taxon>
        <taxon>Ascomycota</taxon>
        <taxon>Saccharomycotina</taxon>
        <taxon>Pichiomycetes</taxon>
        <taxon>Debaryomycetaceae</taxon>
        <taxon>Candida/Lodderomyces clade</taxon>
        <taxon>Candida</taxon>
    </lineage>
</organism>
<name>M3HDA3_CANMX</name>
<sequence>KPTNPMTIVHRAIITG</sequence>
<dbReference type="HOGENOM" id="CLU_3433896_0_0_1"/>
<evidence type="ECO:0000313" key="1">
    <source>
        <dbReference type="EMBL" id="EMG45217.1"/>
    </source>
</evidence>
<feature type="non-terminal residue" evidence="1">
    <location>
        <position position="1"/>
    </location>
</feature>
<accession>M3HDA3</accession>